<dbReference type="EMBL" id="RQJO01000015">
    <property type="protein sequence ID" value="RRA98870.1"/>
    <property type="molecule type" value="Genomic_DNA"/>
</dbReference>
<evidence type="ECO:0000313" key="1">
    <source>
        <dbReference type="EMBL" id="RRA98870.1"/>
    </source>
</evidence>
<organism evidence="1 2">
    <name type="scientific">Larkinella rosea</name>
    <dbReference type="NCBI Taxonomy" id="2025312"/>
    <lineage>
        <taxon>Bacteria</taxon>
        <taxon>Pseudomonadati</taxon>
        <taxon>Bacteroidota</taxon>
        <taxon>Cytophagia</taxon>
        <taxon>Cytophagales</taxon>
        <taxon>Spirosomataceae</taxon>
        <taxon>Larkinella</taxon>
    </lineage>
</organism>
<sequence>MRRIVFILTLIVAACSPNTRKGLNMEPNQLLRQSSDLYRAEPTPPIKSVGTVFLNARNVRIRYPDGRFEIIPRKEVWGYSNKKGKIFRLYGKTEYEVVTVGDVITYEQQTTRNVMAGNHPTVTTVIETYYSKTLDSKIFSSRKKALNDLARL</sequence>
<gene>
    <name evidence="1" type="ORF">EHT25_28185</name>
</gene>
<protein>
    <submittedName>
        <fullName evidence="1">Uncharacterized protein</fullName>
    </submittedName>
</protein>
<dbReference type="AlphaFoldDB" id="A0A3P1BCN2"/>
<comment type="caution">
    <text evidence="1">The sequence shown here is derived from an EMBL/GenBank/DDBJ whole genome shotgun (WGS) entry which is preliminary data.</text>
</comment>
<evidence type="ECO:0000313" key="2">
    <source>
        <dbReference type="Proteomes" id="UP000271925"/>
    </source>
</evidence>
<name>A0A3P1BCN2_9BACT</name>
<proteinExistence type="predicted"/>
<accession>A0A3P1BCN2</accession>
<reference evidence="1 2" key="1">
    <citation type="submission" date="2018-11" db="EMBL/GenBank/DDBJ databases">
        <authorList>
            <person name="Zhou Z."/>
            <person name="Wang G."/>
        </authorList>
    </citation>
    <scope>NUCLEOTIDE SEQUENCE [LARGE SCALE GENOMIC DNA]</scope>
    <source>
        <strain evidence="1 2">KCTC52004</strain>
    </source>
</reference>
<dbReference type="OrthoDB" id="951799at2"/>
<dbReference type="Proteomes" id="UP000271925">
    <property type="component" value="Unassembled WGS sequence"/>
</dbReference>
<dbReference type="PROSITE" id="PS51257">
    <property type="entry name" value="PROKAR_LIPOPROTEIN"/>
    <property type="match status" value="1"/>
</dbReference>
<keyword evidence="2" id="KW-1185">Reference proteome</keyword>
<dbReference type="RefSeq" id="WP_124878789.1">
    <property type="nucleotide sequence ID" value="NZ_RQJO01000015.1"/>
</dbReference>